<protein>
    <recommendedName>
        <fullName evidence="3">6-bladed beta-propeller</fullName>
    </recommendedName>
</protein>
<dbReference type="InterPro" id="IPR011042">
    <property type="entry name" value="6-blade_b-propeller_TolB-like"/>
</dbReference>
<sequence>MVLVIVFFTQCQPREKGSHAKIIEVNDNKVIDCNISEITDTIDFPLSKIVDNCQLIQLQTNKESLFQSVYHIGISENYIAIHSYGQMPIKLFDRKGNFIRNIGKIGRGPGEFNSLYGMQISEETNKIYLAPFARATKLIAYSLNDESLPDVPLLYTQTKFQFYIDNNILTVLSMPFEGDPIPIAFQQSIDGKLIKECYEPKHLVTNPRNSKGQYVGFNNELSSARNAGAFDYFKLSWGAETPDTLYYYNAEANKMVPKFVTSFTGENYGTWVREFKNHYWSVIFGDKYKGAKIIVDKKTLKSDFFKLKNDFYGGIELYKFFMSNNGWFVATMPAHELKTKFTELLENGDLKTAEKEKIKGITAQLDENDNEVLFVGKMK</sequence>
<gene>
    <name evidence="1" type="ORF">LH29_10185</name>
</gene>
<dbReference type="AlphaFoldDB" id="A0A0D8JFJ3"/>
<dbReference type="Proteomes" id="UP000032544">
    <property type="component" value="Unassembled WGS sequence"/>
</dbReference>
<keyword evidence="2" id="KW-1185">Reference proteome</keyword>
<comment type="caution">
    <text evidence="1">The sequence shown here is derived from an EMBL/GenBank/DDBJ whole genome shotgun (WGS) entry which is preliminary data.</text>
</comment>
<evidence type="ECO:0008006" key="3">
    <source>
        <dbReference type="Google" id="ProtNLM"/>
    </source>
</evidence>
<evidence type="ECO:0000313" key="2">
    <source>
        <dbReference type="Proteomes" id="UP000032544"/>
    </source>
</evidence>
<dbReference type="STRING" id="1544798.LH29_10185"/>
<name>A0A0D8JFJ3_9BACT</name>
<organism evidence="1 2">
    <name type="scientific">Draconibacterium sediminis</name>
    <dbReference type="NCBI Taxonomy" id="1544798"/>
    <lineage>
        <taxon>Bacteria</taxon>
        <taxon>Pseudomonadati</taxon>
        <taxon>Bacteroidota</taxon>
        <taxon>Bacteroidia</taxon>
        <taxon>Marinilabiliales</taxon>
        <taxon>Prolixibacteraceae</taxon>
        <taxon>Draconibacterium</taxon>
    </lineage>
</organism>
<accession>A0A0D8JFJ3</accession>
<evidence type="ECO:0000313" key="1">
    <source>
        <dbReference type="EMBL" id="KJF45682.1"/>
    </source>
</evidence>
<proteinExistence type="predicted"/>
<reference evidence="1 2" key="1">
    <citation type="submission" date="2014-09" db="EMBL/GenBank/DDBJ databases">
        <title>Draft Genome Sequence of Draconibacterium sp. JN14CK-3.</title>
        <authorList>
            <person name="Dong C."/>
            <person name="Lai Q."/>
            <person name="Shao Z."/>
        </authorList>
    </citation>
    <scope>NUCLEOTIDE SEQUENCE [LARGE SCALE GENOMIC DNA]</scope>
    <source>
        <strain evidence="1 2">JN14CK-3</strain>
    </source>
</reference>
<dbReference type="EMBL" id="JRHC01000001">
    <property type="protein sequence ID" value="KJF45682.1"/>
    <property type="molecule type" value="Genomic_DNA"/>
</dbReference>
<dbReference type="Pfam" id="PF17170">
    <property type="entry name" value="DUF5128"/>
    <property type="match status" value="1"/>
</dbReference>
<dbReference type="Gene3D" id="2.120.10.30">
    <property type="entry name" value="TolB, C-terminal domain"/>
    <property type="match status" value="1"/>
</dbReference>